<dbReference type="EMBL" id="CP003546">
    <property type="protein sequence ID" value="AFP84635.1"/>
    <property type="molecule type" value="Genomic_DNA"/>
</dbReference>
<evidence type="ECO:0000313" key="1">
    <source>
        <dbReference type="EMBL" id="AFP84635.1"/>
    </source>
</evidence>
<name>J3TX28_9ENTR</name>
<dbReference type="KEGG" id="sect:A359_02340"/>
<dbReference type="AlphaFoldDB" id="J3TX28"/>
<accession>J3TX28</accession>
<keyword evidence="2" id="KW-1185">Reference proteome</keyword>
<dbReference type="Proteomes" id="UP000003936">
    <property type="component" value="Chromosome"/>
</dbReference>
<proteinExistence type="predicted"/>
<dbReference type="HOGENOM" id="CLU_2976723_0_0_6"/>
<protein>
    <submittedName>
        <fullName evidence="1">Uncharacterized protein</fullName>
    </submittedName>
</protein>
<gene>
    <name evidence="1" type="ORF">A359_02340</name>
</gene>
<reference evidence="1 2" key="1">
    <citation type="journal article" date="2012" name="Mol. Biol. Evol.">
        <title>Genome reduction and co-evolution between the primary and secondary bacterial symbionts of psyllids.</title>
        <authorList>
            <person name="Sloan D.B."/>
            <person name="Moran N.A."/>
        </authorList>
    </citation>
    <scope>NUCLEOTIDE SEQUENCE [LARGE SCALE GENOMIC DNA]</scope>
    <source>
        <strain evidence="1">Ceuc_S</strain>
    </source>
</reference>
<evidence type="ECO:0000313" key="2">
    <source>
        <dbReference type="Proteomes" id="UP000003936"/>
    </source>
</evidence>
<sequence length="58" mass="6575">MIINGNRVPAFAKINVVANMLTYSALFRIIFLDIHLECVTSIFIEGYMLLDADSVQRI</sequence>
<organism evidence="1 2">
    <name type="scientific">secondary endosymbiont of Ctenarytaina eucalypti</name>
    <dbReference type="NCBI Taxonomy" id="1199245"/>
    <lineage>
        <taxon>Bacteria</taxon>
        <taxon>Pseudomonadati</taxon>
        <taxon>Pseudomonadota</taxon>
        <taxon>Gammaproteobacteria</taxon>
        <taxon>Enterobacterales</taxon>
        <taxon>Enterobacteriaceae</taxon>
        <taxon>aphid secondary symbionts</taxon>
    </lineage>
</organism>